<evidence type="ECO:0000313" key="4">
    <source>
        <dbReference type="Proteomes" id="UP000019092"/>
    </source>
</evidence>
<proteinExistence type="predicted"/>
<evidence type="ECO:0000313" key="3">
    <source>
        <dbReference type="EMBL" id="AHG84460.1"/>
    </source>
</evidence>
<gene>
    <name evidence="3" type="ORF">F543_15980</name>
</gene>
<dbReference type="Pfam" id="PF03612">
    <property type="entry name" value="EIIBC-GUT_N"/>
    <property type="match status" value="1"/>
</dbReference>
<sequence>MSKVIYIEKGNGGWGGPLSIPVVEGKKIVYVTGERALQSLIA</sequence>
<keyword evidence="4" id="KW-1185">Reference proteome</keyword>
<reference evidence="3 4" key="1">
    <citation type="submission" date="2013-12" db="EMBL/GenBank/DDBJ databases">
        <title>Annotation of the Bibersteinia trehalosi USDA-ARS-USMARC-189 complete genome.</title>
        <authorList>
            <person name="Harhay G.P."/>
            <person name="McVey S."/>
            <person name="Clawson M.L."/>
            <person name="Bono J."/>
            <person name="Heaton M.P."/>
            <person name="Chitko-Mckown C.G."/>
            <person name="Harhay D.M."/>
            <person name="Smith T.P.L."/>
        </authorList>
    </citation>
    <scope>NUCLEOTIDE SEQUENCE [LARGE SCALE GENOMIC DNA]</scope>
    <source>
        <strain evidence="3 4">USDA-ARS-USMARC-189</strain>
    </source>
</reference>
<dbReference type="EMBL" id="CP006955">
    <property type="protein sequence ID" value="AHG84460.1"/>
    <property type="molecule type" value="Genomic_DNA"/>
</dbReference>
<evidence type="ECO:0000256" key="1">
    <source>
        <dbReference type="PROSITE-ProRule" id="PRU00425"/>
    </source>
</evidence>
<dbReference type="Proteomes" id="UP000019092">
    <property type="component" value="Chromosome"/>
</dbReference>
<evidence type="ECO:0000259" key="2">
    <source>
        <dbReference type="PROSITE" id="PS51102"/>
    </source>
</evidence>
<organism evidence="3 4">
    <name type="scientific">Bibersteinia trehalosi USDA-ARS-USMARC-189</name>
    <dbReference type="NCBI Taxonomy" id="1263831"/>
    <lineage>
        <taxon>Bacteria</taxon>
        <taxon>Pseudomonadati</taxon>
        <taxon>Pseudomonadota</taxon>
        <taxon>Gammaproteobacteria</taxon>
        <taxon>Pasteurellales</taxon>
        <taxon>Pasteurellaceae</taxon>
        <taxon>Bibersteinia</taxon>
    </lineage>
</organism>
<dbReference type="PROSITE" id="PS51102">
    <property type="entry name" value="PTS_EIIB_TYPE_5"/>
    <property type="match status" value="1"/>
</dbReference>
<name>A0ABM5PDL8_BIBTR</name>
<comment type="caution">
    <text evidence="1">Lacks conserved residue(s) required for the propagation of feature annotation.</text>
</comment>
<dbReference type="InterPro" id="IPR011618">
    <property type="entry name" value="PTS_EIIBC_GUT_N"/>
</dbReference>
<protein>
    <submittedName>
        <fullName evidence="3">PTS system protein, glucitol/sorbitol-specific, IIB component</fullName>
    </submittedName>
</protein>
<accession>A0ABM5PDL8</accession>
<feature type="domain" description="PTS EIIB type-5" evidence="2">
    <location>
        <begin position="1"/>
        <end position="42"/>
    </location>
</feature>